<organism evidence="6 7">
    <name type="scientific">Luteimonas lutimaris</name>
    <dbReference type="NCBI Taxonomy" id="698645"/>
    <lineage>
        <taxon>Bacteria</taxon>
        <taxon>Pseudomonadati</taxon>
        <taxon>Pseudomonadota</taxon>
        <taxon>Gammaproteobacteria</taxon>
        <taxon>Lysobacterales</taxon>
        <taxon>Lysobacteraceae</taxon>
        <taxon>Luteimonas</taxon>
    </lineage>
</organism>
<accession>A0ABP7MT93</accession>
<comment type="subcellular location">
    <subcellularLocation>
        <location evidence="1">Membrane</location>
        <topology evidence="1">Single-pass membrane protein</topology>
    </subcellularLocation>
</comment>
<evidence type="ECO:0000259" key="5">
    <source>
        <dbReference type="PROSITE" id="PS52015"/>
    </source>
</evidence>
<dbReference type="Pfam" id="PF03544">
    <property type="entry name" value="TonB_C"/>
    <property type="match status" value="1"/>
</dbReference>
<reference evidence="7" key="1">
    <citation type="journal article" date="2019" name="Int. J. Syst. Evol. Microbiol.">
        <title>The Global Catalogue of Microorganisms (GCM) 10K type strain sequencing project: providing services to taxonomists for standard genome sequencing and annotation.</title>
        <authorList>
            <consortium name="The Broad Institute Genomics Platform"/>
            <consortium name="The Broad Institute Genome Sequencing Center for Infectious Disease"/>
            <person name="Wu L."/>
            <person name="Ma J."/>
        </authorList>
    </citation>
    <scope>NUCLEOTIDE SEQUENCE [LARGE SCALE GENOMIC DNA]</scope>
    <source>
        <strain evidence="7">JCM 16916</strain>
    </source>
</reference>
<evidence type="ECO:0000256" key="1">
    <source>
        <dbReference type="ARBA" id="ARBA00004167"/>
    </source>
</evidence>
<evidence type="ECO:0000313" key="7">
    <source>
        <dbReference type="Proteomes" id="UP001501727"/>
    </source>
</evidence>
<name>A0ABP7MT93_9GAMM</name>
<evidence type="ECO:0000313" key="6">
    <source>
        <dbReference type="EMBL" id="GAA3929767.1"/>
    </source>
</evidence>
<dbReference type="SUPFAM" id="SSF74653">
    <property type="entry name" value="TolA/TonB C-terminal domain"/>
    <property type="match status" value="1"/>
</dbReference>
<feature type="domain" description="TonB C-terminal" evidence="5">
    <location>
        <begin position="21"/>
        <end position="108"/>
    </location>
</feature>
<dbReference type="RefSeq" id="WP_425561898.1">
    <property type="nucleotide sequence ID" value="NZ_BAAAZU010000024.1"/>
</dbReference>
<dbReference type="Gene3D" id="3.30.2420.10">
    <property type="entry name" value="TonB"/>
    <property type="match status" value="1"/>
</dbReference>
<dbReference type="InterPro" id="IPR037682">
    <property type="entry name" value="TonB_C"/>
</dbReference>
<keyword evidence="3" id="KW-1133">Transmembrane helix</keyword>
<comment type="caution">
    <text evidence="6">The sequence shown here is derived from an EMBL/GenBank/DDBJ whole genome shotgun (WGS) entry which is preliminary data.</text>
</comment>
<dbReference type="Proteomes" id="UP001501727">
    <property type="component" value="Unassembled WGS sequence"/>
</dbReference>
<evidence type="ECO:0000256" key="2">
    <source>
        <dbReference type="ARBA" id="ARBA00022692"/>
    </source>
</evidence>
<evidence type="ECO:0000256" key="4">
    <source>
        <dbReference type="ARBA" id="ARBA00023136"/>
    </source>
</evidence>
<evidence type="ECO:0000256" key="3">
    <source>
        <dbReference type="ARBA" id="ARBA00022989"/>
    </source>
</evidence>
<dbReference type="EMBL" id="BAAAZU010000024">
    <property type="protein sequence ID" value="GAA3929767.1"/>
    <property type="molecule type" value="Genomic_DNA"/>
</dbReference>
<proteinExistence type="predicted"/>
<dbReference type="NCBIfam" id="TIGR01352">
    <property type="entry name" value="tonB_Cterm"/>
    <property type="match status" value="1"/>
</dbReference>
<sequence>MSVLSILIVVAGATGGVLPDSTCNGLDPELVHCPSPEAPRVAELGSGKVTVELEIDVDGYVRSSKIVSSSGHPAWPGAAQAAVAKWRYSAGSAPRTRVVPFDFQLGEP</sequence>
<dbReference type="PROSITE" id="PS52015">
    <property type="entry name" value="TONB_CTD"/>
    <property type="match status" value="1"/>
</dbReference>
<dbReference type="InterPro" id="IPR006260">
    <property type="entry name" value="TonB/TolA_C"/>
</dbReference>
<keyword evidence="7" id="KW-1185">Reference proteome</keyword>
<gene>
    <name evidence="6" type="ORF">GCM10022229_24340</name>
</gene>
<protein>
    <recommendedName>
        <fullName evidence="5">TonB C-terminal domain-containing protein</fullName>
    </recommendedName>
</protein>
<keyword evidence="2" id="KW-0812">Transmembrane</keyword>
<keyword evidence="4" id="KW-0472">Membrane</keyword>